<sequence length="162" mass="17499">MAAGEIVGAFGVRGWVKVQSHTQPPANILGYSPWYLTGARQGRAYKVLEGKPHGALVIARLDGITDRNAAASLRGSVVEVPREALPPLGPGEFYWADLVGLKVLTLGGSELGRVSAMFETGANDVMVVEGERERLIPFVLGEFVKDVRLEQGLVIVDWDPDF</sequence>
<name>A0ABM9NEG2_9GAMM</name>
<gene>
    <name evidence="5 8" type="primary">rimM</name>
    <name evidence="8" type="ORF">MECH1_V1_0198</name>
</gene>
<dbReference type="InterPro" id="IPR056792">
    <property type="entry name" value="PRC_RimM"/>
</dbReference>
<evidence type="ECO:0000256" key="5">
    <source>
        <dbReference type="HAMAP-Rule" id="MF_00014"/>
    </source>
</evidence>
<dbReference type="Proteomes" id="UP001497493">
    <property type="component" value="Chromosome"/>
</dbReference>
<keyword evidence="9" id="KW-1185">Reference proteome</keyword>
<protein>
    <recommendedName>
        <fullName evidence="5">Ribosome maturation factor RimM</fullName>
    </recommendedName>
</protein>
<evidence type="ECO:0000256" key="2">
    <source>
        <dbReference type="ARBA" id="ARBA00022517"/>
    </source>
</evidence>
<dbReference type="Pfam" id="PF24986">
    <property type="entry name" value="PRC_RimM"/>
    <property type="match status" value="1"/>
</dbReference>
<keyword evidence="4 5" id="KW-0143">Chaperone</keyword>
<evidence type="ECO:0000313" key="9">
    <source>
        <dbReference type="Proteomes" id="UP001497493"/>
    </source>
</evidence>
<dbReference type="PANTHER" id="PTHR33692:SF1">
    <property type="entry name" value="RIBOSOME MATURATION FACTOR RIMM"/>
    <property type="match status" value="1"/>
</dbReference>
<keyword evidence="2 5" id="KW-0690">Ribosome biogenesis</keyword>
<dbReference type="InterPro" id="IPR009000">
    <property type="entry name" value="Transl_B-barrel_sf"/>
</dbReference>
<keyword evidence="1 5" id="KW-0963">Cytoplasm</keyword>
<organism evidence="8 9">
    <name type="scientific">Candidatus Methylocalor cossyra</name>
    <dbReference type="NCBI Taxonomy" id="3108543"/>
    <lineage>
        <taxon>Bacteria</taxon>
        <taxon>Pseudomonadati</taxon>
        <taxon>Pseudomonadota</taxon>
        <taxon>Gammaproteobacteria</taxon>
        <taxon>Methylococcales</taxon>
        <taxon>Methylococcaceae</taxon>
        <taxon>Candidatus Methylocalor</taxon>
    </lineage>
</organism>
<evidence type="ECO:0000256" key="3">
    <source>
        <dbReference type="ARBA" id="ARBA00022552"/>
    </source>
</evidence>
<proteinExistence type="inferred from homology"/>
<feature type="domain" description="RimM N-terminal" evidence="6">
    <location>
        <begin position="3"/>
        <end position="83"/>
    </location>
</feature>
<comment type="similarity">
    <text evidence="5">Belongs to the RimM family.</text>
</comment>
<evidence type="ECO:0000256" key="4">
    <source>
        <dbReference type="ARBA" id="ARBA00023186"/>
    </source>
</evidence>
<keyword evidence="3 5" id="KW-0698">rRNA processing</keyword>
<evidence type="ECO:0000259" key="6">
    <source>
        <dbReference type="Pfam" id="PF01782"/>
    </source>
</evidence>
<dbReference type="HAMAP" id="MF_00014">
    <property type="entry name" value="Ribosome_mat_RimM"/>
    <property type="match status" value="1"/>
</dbReference>
<dbReference type="EMBL" id="OZ026884">
    <property type="protein sequence ID" value="CAL1238979.1"/>
    <property type="molecule type" value="Genomic_DNA"/>
</dbReference>
<dbReference type="Pfam" id="PF01782">
    <property type="entry name" value="RimM"/>
    <property type="match status" value="1"/>
</dbReference>
<accession>A0ABM9NEG2</accession>
<comment type="subunit">
    <text evidence="5">Binds ribosomal protein uS19.</text>
</comment>
<evidence type="ECO:0000256" key="1">
    <source>
        <dbReference type="ARBA" id="ARBA00022490"/>
    </source>
</evidence>
<dbReference type="InterPro" id="IPR011033">
    <property type="entry name" value="PRC_barrel-like_sf"/>
</dbReference>
<evidence type="ECO:0000313" key="8">
    <source>
        <dbReference type="EMBL" id="CAL1238979.1"/>
    </source>
</evidence>
<reference evidence="8 9" key="1">
    <citation type="submission" date="2024-04" db="EMBL/GenBank/DDBJ databases">
        <authorList>
            <person name="Cremers G."/>
        </authorList>
    </citation>
    <scope>NUCLEOTIDE SEQUENCE [LARGE SCALE GENOMIC DNA]</scope>
    <source>
        <strain evidence="8">MeCH1-AG</strain>
    </source>
</reference>
<dbReference type="InterPro" id="IPR036976">
    <property type="entry name" value="RimM_N_sf"/>
</dbReference>
<evidence type="ECO:0000259" key="7">
    <source>
        <dbReference type="Pfam" id="PF24986"/>
    </source>
</evidence>
<dbReference type="InterPro" id="IPR011961">
    <property type="entry name" value="RimM"/>
</dbReference>
<comment type="function">
    <text evidence="5">An accessory protein needed during the final step in the assembly of 30S ribosomal subunit, possibly for assembly of the head region. Essential for efficient processing of 16S rRNA. May be needed both before and after RbfA during the maturation of 16S rRNA. It has affinity for free ribosomal 30S subunits but not for 70S ribosomes.</text>
</comment>
<comment type="subcellular location">
    <subcellularLocation>
        <location evidence="5">Cytoplasm</location>
    </subcellularLocation>
</comment>
<dbReference type="Gene3D" id="2.40.30.60">
    <property type="entry name" value="RimM"/>
    <property type="match status" value="1"/>
</dbReference>
<dbReference type="Gene3D" id="2.30.30.240">
    <property type="entry name" value="PRC-barrel domain"/>
    <property type="match status" value="1"/>
</dbReference>
<feature type="domain" description="Ribosome maturation factor RimM PRC barrel" evidence="7">
    <location>
        <begin position="95"/>
        <end position="159"/>
    </location>
</feature>
<comment type="domain">
    <text evidence="5">The PRC barrel domain binds ribosomal protein uS19.</text>
</comment>
<dbReference type="PANTHER" id="PTHR33692">
    <property type="entry name" value="RIBOSOME MATURATION FACTOR RIMM"/>
    <property type="match status" value="1"/>
</dbReference>
<dbReference type="SUPFAM" id="SSF50447">
    <property type="entry name" value="Translation proteins"/>
    <property type="match status" value="1"/>
</dbReference>
<dbReference type="InterPro" id="IPR002676">
    <property type="entry name" value="RimM_N"/>
</dbReference>
<dbReference type="SUPFAM" id="SSF50346">
    <property type="entry name" value="PRC-barrel domain"/>
    <property type="match status" value="1"/>
</dbReference>
<dbReference type="NCBIfam" id="TIGR02273">
    <property type="entry name" value="16S_RimM"/>
    <property type="match status" value="1"/>
</dbReference>